<protein>
    <submittedName>
        <fullName evidence="2">5479_t:CDS:1</fullName>
    </submittedName>
</protein>
<reference evidence="2" key="1">
    <citation type="submission" date="2021-06" db="EMBL/GenBank/DDBJ databases">
        <authorList>
            <person name="Kallberg Y."/>
            <person name="Tangrot J."/>
            <person name="Rosling A."/>
        </authorList>
    </citation>
    <scope>NUCLEOTIDE SEQUENCE</scope>
    <source>
        <strain evidence="2">FL130A</strain>
    </source>
</reference>
<dbReference type="SUPFAM" id="SSF47095">
    <property type="entry name" value="HMG-box"/>
    <property type="match status" value="1"/>
</dbReference>
<sequence>MNYNYVDNRTYQNFHLVPQRSSINNPTEQNDNFVPSQSLSDNHTDQTVVAEYYKISSINDFKELKKKCATFILFRKKINEALSKSGRVRTAAQTSKLASELWKNTHPAEKKKYNQMSAMLTRKN</sequence>
<evidence type="ECO:0000313" key="2">
    <source>
        <dbReference type="EMBL" id="CAG8577373.1"/>
    </source>
</evidence>
<organism evidence="2 3">
    <name type="scientific">Ambispora leptoticha</name>
    <dbReference type="NCBI Taxonomy" id="144679"/>
    <lineage>
        <taxon>Eukaryota</taxon>
        <taxon>Fungi</taxon>
        <taxon>Fungi incertae sedis</taxon>
        <taxon>Mucoromycota</taxon>
        <taxon>Glomeromycotina</taxon>
        <taxon>Glomeromycetes</taxon>
        <taxon>Archaeosporales</taxon>
        <taxon>Ambisporaceae</taxon>
        <taxon>Ambispora</taxon>
    </lineage>
</organism>
<name>A0A9N9BVF8_9GLOM</name>
<evidence type="ECO:0000313" key="3">
    <source>
        <dbReference type="Proteomes" id="UP000789508"/>
    </source>
</evidence>
<keyword evidence="3" id="KW-1185">Reference proteome</keyword>
<evidence type="ECO:0000259" key="1">
    <source>
        <dbReference type="Pfam" id="PF00505"/>
    </source>
</evidence>
<proteinExistence type="predicted"/>
<dbReference type="AlphaFoldDB" id="A0A9N9BVF8"/>
<dbReference type="Gene3D" id="1.10.30.10">
    <property type="entry name" value="High mobility group box domain"/>
    <property type="match status" value="1"/>
</dbReference>
<dbReference type="Proteomes" id="UP000789508">
    <property type="component" value="Unassembled WGS sequence"/>
</dbReference>
<feature type="domain" description="HMG box" evidence="1">
    <location>
        <begin position="65"/>
        <end position="120"/>
    </location>
</feature>
<dbReference type="InterPro" id="IPR036910">
    <property type="entry name" value="HMG_box_dom_sf"/>
</dbReference>
<comment type="caution">
    <text evidence="2">The sequence shown here is derived from an EMBL/GenBank/DDBJ whole genome shotgun (WGS) entry which is preliminary data.</text>
</comment>
<dbReference type="OrthoDB" id="10466505at2759"/>
<accession>A0A9N9BVF8</accession>
<gene>
    <name evidence="2" type="ORF">ALEPTO_LOCUS7095</name>
</gene>
<dbReference type="InterPro" id="IPR009071">
    <property type="entry name" value="HMG_box_dom"/>
</dbReference>
<feature type="non-terminal residue" evidence="2">
    <location>
        <position position="124"/>
    </location>
</feature>
<dbReference type="EMBL" id="CAJVPS010002838">
    <property type="protein sequence ID" value="CAG8577373.1"/>
    <property type="molecule type" value="Genomic_DNA"/>
</dbReference>
<dbReference type="Pfam" id="PF00505">
    <property type="entry name" value="HMG_box"/>
    <property type="match status" value="1"/>
</dbReference>